<evidence type="ECO:0000256" key="1">
    <source>
        <dbReference type="ARBA" id="ARBA00001041"/>
    </source>
</evidence>
<keyword evidence="9 12" id="KW-0786">Thiamine pyrophosphate</keyword>
<name>A0AAI9U9U9_9PEZI</name>
<dbReference type="CDD" id="cd07038">
    <property type="entry name" value="TPP_PYR_PDC_IPDC_like"/>
    <property type="match status" value="1"/>
</dbReference>
<dbReference type="GO" id="GO:0004737">
    <property type="term" value="F:pyruvate decarboxylase activity"/>
    <property type="evidence" value="ECO:0007669"/>
    <property type="project" value="UniProtKB-EC"/>
</dbReference>
<comment type="caution">
    <text evidence="16">The sequence shown here is derived from an EMBL/GenBank/DDBJ whole genome shotgun (WGS) entry which is preliminary data.</text>
</comment>
<dbReference type="SUPFAM" id="SSF52518">
    <property type="entry name" value="Thiamin diphosphate-binding fold (THDP-binding)"/>
    <property type="match status" value="2"/>
</dbReference>
<evidence type="ECO:0000259" key="14">
    <source>
        <dbReference type="Pfam" id="PF02775"/>
    </source>
</evidence>
<dbReference type="Gene3D" id="3.40.50.1220">
    <property type="entry name" value="TPP-binding domain"/>
    <property type="match status" value="1"/>
</dbReference>
<comment type="similarity">
    <text evidence="3 12">Belongs to the TPP enzyme family.</text>
</comment>
<keyword evidence="7" id="KW-0210">Decarboxylase</keyword>
<reference evidence="16" key="1">
    <citation type="submission" date="2016-11" db="EMBL/GenBank/DDBJ databases">
        <title>The genome sequence of Colletotrichum cuscutae.</title>
        <authorList>
            <person name="Baroncelli R."/>
        </authorList>
    </citation>
    <scope>NUCLEOTIDE SEQUENCE</scope>
    <source>
        <strain evidence="16">IMI 304802</strain>
    </source>
</reference>
<dbReference type="Pfam" id="PF00205">
    <property type="entry name" value="TPP_enzyme_M"/>
    <property type="match status" value="1"/>
</dbReference>
<dbReference type="Pfam" id="PF02776">
    <property type="entry name" value="TPP_enzyme_N"/>
    <property type="match status" value="1"/>
</dbReference>
<evidence type="ECO:0000256" key="6">
    <source>
        <dbReference type="ARBA" id="ARBA00022723"/>
    </source>
</evidence>
<evidence type="ECO:0000256" key="3">
    <source>
        <dbReference type="ARBA" id="ARBA00007812"/>
    </source>
</evidence>
<evidence type="ECO:0000256" key="8">
    <source>
        <dbReference type="ARBA" id="ARBA00022842"/>
    </source>
</evidence>
<dbReference type="AlphaFoldDB" id="A0AAI9U9U9"/>
<organism evidence="16 17">
    <name type="scientific">Colletotrichum cuscutae</name>
    <dbReference type="NCBI Taxonomy" id="1209917"/>
    <lineage>
        <taxon>Eukaryota</taxon>
        <taxon>Fungi</taxon>
        <taxon>Dikarya</taxon>
        <taxon>Ascomycota</taxon>
        <taxon>Pezizomycotina</taxon>
        <taxon>Sordariomycetes</taxon>
        <taxon>Hypocreomycetidae</taxon>
        <taxon>Glomerellales</taxon>
        <taxon>Glomerellaceae</taxon>
        <taxon>Colletotrichum</taxon>
        <taxon>Colletotrichum acutatum species complex</taxon>
    </lineage>
</organism>
<dbReference type="InterPro" id="IPR012110">
    <property type="entry name" value="PDC/IPDC-like"/>
</dbReference>
<dbReference type="PANTHER" id="PTHR43452:SF11">
    <property type="entry name" value="PYRUVATE DECARBOXYLASE"/>
    <property type="match status" value="1"/>
</dbReference>
<keyword evidence="17" id="KW-1185">Reference proteome</keyword>
<dbReference type="InterPro" id="IPR029035">
    <property type="entry name" value="DHS-like_NAD/FAD-binding_dom"/>
</dbReference>
<dbReference type="FunFam" id="3.40.50.970:FF:000019">
    <property type="entry name" value="Pyruvate decarboxylase isozyme"/>
    <property type="match status" value="1"/>
</dbReference>
<evidence type="ECO:0000256" key="11">
    <source>
        <dbReference type="PIRSR" id="PIRSR036565-2"/>
    </source>
</evidence>
<dbReference type="InterPro" id="IPR011766">
    <property type="entry name" value="TPP_enzyme_TPP-bd"/>
</dbReference>
<feature type="binding site" evidence="11">
    <location>
        <position position="488"/>
    </location>
    <ligand>
        <name>Mg(2+)</name>
        <dbReference type="ChEBI" id="CHEBI:18420"/>
    </ligand>
</feature>
<evidence type="ECO:0000256" key="4">
    <source>
        <dbReference type="ARBA" id="ARBA00013202"/>
    </source>
</evidence>
<dbReference type="InterPro" id="IPR047214">
    <property type="entry name" value="TPP_PDC_IPDC"/>
</dbReference>
<evidence type="ECO:0000313" key="17">
    <source>
        <dbReference type="Proteomes" id="UP001239213"/>
    </source>
</evidence>
<dbReference type="GO" id="GO:0005634">
    <property type="term" value="C:nucleus"/>
    <property type="evidence" value="ECO:0007669"/>
    <property type="project" value="TreeGrafter"/>
</dbReference>
<dbReference type="GO" id="GO:0000949">
    <property type="term" value="P:aromatic amino acid family catabolic process to alcohol via Ehrlich pathway"/>
    <property type="evidence" value="ECO:0007669"/>
    <property type="project" value="TreeGrafter"/>
</dbReference>
<feature type="domain" description="Thiamine pyrophosphate enzyme TPP-binding" evidence="14">
    <location>
        <begin position="404"/>
        <end position="493"/>
    </location>
</feature>
<evidence type="ECO:0000256" key="5">
    <source>
        <dbReference type="ARBA" id="ARBA00014422"/>
    </source>
</evidence>
<dbReference type="FunFam" id="3.40.50.970:FF:000024">
    <property type="entry name" value="Pyruvate decarboxylase isozyme"/>
    <property type="match status" value="1"/>
</dbReference>
<feature type="domain" description="Thiamine pyrophosphate enzyme central" evidence="13">
    <location>
        <begin position="202"/>
        <end position="325"/>
    </location>
</feature>
<evidence type="ECO:0000256" key="9">
    <source>
        <dbReference type="ARBA" id="ARBA00023052"/>
    </source>
</evidence>
<dbReference type="Gene3D" id="3.40.50.970">
    <property type="match status" value="2"/>
</dbReference>
<comment type="catalytic activity">
    <reaction evidence="1">
        <text>a 2-oxocarboxylate + H(+) = an aldehyde + CO2</text>
        <dbReference type="Rhea" id="RHEA:11628"/>
        <dbReference type="ChEBI" id="CHEBI:15378"/>
        <dbReference type="ChEBI" id="CHEBI:16526"/>
        <dbReference type="ChEBI" id="CHEBI:17478"/>
        <dbReference type="ChEBI" id="CHEBI:35179"/>
        <dbReference type="EC" id="4.1.1.1"/>
    </reaction>
</comment>
<dbReference type="GO" id="GO:0000287">
    <property type="term" value="F:magnesium ion binding"/>
    <property type="evidence" value="ECO:0007669"/>
    <property type="project" value="InterPro"/>
</dbReference>
<dbReference type="SUPFAM" id="SSF52467">
    <property type="entry name" value="DHS-like NAD/FAD-binding domain"/>
    <property type="match status" value="1"/>
</dbReference>
<keyword evidence="8 11" id="KW-0460">Magnesium</keyword>
<evidence type="ECO:0000256" key="12">
    <source>
        <dbReference type="RuleBase" id="RU362132"/>
    </source>
</evidence>
<evidence type="ECO:0000259" key="15">
    <source>
        <dbReference type="Pfam" id="PF02776"/>
    </source>
</evidence>
<dbReference type="PANTHER" id="PTHR43452">
    <property type="entry name" value="PYRUVATE DECARBOXYLASE"/>
    <property type="match status" value="1"/>
</dbReference>
<dbReference type="InterPro" id="IPR012000">
    <property type="entry name" value="Thiamin_PyroP_enz_cen_dom"/>
</dbReference>
<keyword evidence="6 11" id="KW-0479">Metal-binding</keyword>
<protein>
    <recommendedName>
        <fullName evidence="5">Pyruvate decarboxylase</fullName>
        <ecNumber evidence="4">4.1.1.1</ecNumber>
    </recommendedName>
</protein>
<feature type="domain" description="Thiamine pyrophosphate enzyme N-terminal TPP-binding" evidence="15">
    <location>
        <begin position="6"/>
        <end position="116"/>
    </location>
</feature>
<feature type="binding site" evidence="11">
    <location>
        <position position="486"/>
    </location>
    <ligand>
        <name>Mg(2+)</name>
        <dbReference type="ChEBI" id="CHEBI:18420"/>
    </ligand>
</feature>
<evidence type="ECO:0000256" key="10">
    <source>
        <dbReference type="ARBA" id="ARBA00023239"/>
    </source>
</evidence>
<dbReference type="GO" id="GO:0005829">
    <property type="term" value="C:cytosol"/>
    <property type="evidence" value="ECO:0007669"/>
    <property type="project" value="TreeGrafter"/>
</dbReference>
<comment type="cofactor">
    <cofactor evidence="2">
        <name>thiamine diphosphate</name>
        <dbReference type="ChEBI" id="CHEBI:58937"/>
    </cofactor>
</comment>
<dbReference type="InterPro" id="IPR029061">
    <property type="entry name" value="THDP-binding"/>
</dbReference>
<dbReference type="GO" id="GO:0030976">
    <property type="term" value="F:thiamine pyrophosphate binding"/>
    <property type="evidence" value="ECO:0007669"/>
    <property type="project" value="InterPro"/>
</dbReference>
<feature type="binding site" evidence="11">
    <location>
        <position position="459"/>
    </location>
    <ligand>
        <name>Mg(2+)</name>
        <dbReference type="ChEBI" id="CHEBI:18420"/>
    </ligand>
</feature>
<dbReference type="InterPro" id="IPR047213">
    <property type="entry name" value="TPP_PYR_PDC_IPDC-like"/>
</dbReference>
<comment type="cofactor">
    <cofactor evidence="11">
        <name>Mg(2+)</name>
        <dbReference type="ChEBI" id="CHEBI:18420"/>
    </cofactor>
    <text evidence="11">Binds 1 Mg(2+) per subunit.</text>
</comment>
<keyword evidence="16" id="KW-0670">Pyruvate</keyword>
<accession>A0AAI9U9U9</accession>
<evidence type="ECO:0000256" key="7">
    <source>
        <dbReference type="ARBA" id="ARBA00022793"/>
    </source>
</evidence>
<keyword evidence="10" id="KW-0456">Lyase</keyword>
<dbReference type="InterPro" id="IPR012001">
    <property type="entry name" value="Thiamin_PyroP_enz_TPP-bd_dom"/>
</dbReference>
<evidence type="ECO:0000256" key="2">
    <source>
        <dbReference type="ARBA" id="ARBA00001964"/>
    </source>
</evidence>
<dbReference type="PIRSF" id="PIRSF036565">
    <property type="entry name" value="Pyruvt_ip_decrb"/>
    <property type="match status" value="1"/>
</dbReference>
<dbReference type="CDD" id="cd02005">
    <property type="entry name" value="TPP_PDC_IPDC"/>
    <property type="match status" value="1"/>
</dbReference>
<dbReference type="EMBL" id="MPDP01000291">
    <property type="protein sequence ID" value="KAK1454399.1"/>
    <property type="molecule type" value="Genomic_DNA"/>
</dbReference>
<gene>
    <name evidence="16" type="ORF">CCUS01_10518</name>
</gene>
<dbReference type="EC" id="4.1.1.1" evidence="4"/>
<dbReference type="Pfam" id="PF02775">
    <property type="entry name" value="TPP_enzyme_C"/>
    <property type="match status" value="1"/>
</dbReference>
<dbReference type="Proteomes" id="UP001239213">
    <property type="component" value="Unassembled WGS sequence"/>
</dbReference>
<proteinExistence type="inferred from homology"/>
<evidence type="ECO:0000313" key="16">
    <source>
        <dbReference type="EMBL" id="KAK1454399.1"/>
    </source>
</evidence>
<sequence>MPDSTTIATYLFTRLRQLGLGAIHGVPGDYNLDLLDYVKPSGLTWVGNANELNAAYAADGYARIKGIGAVITTFGVGELSAVNGIAGAYAELSPVVHIVGTPSRASQDARLLIHHTFADGDYGRFAKMQEYVTVAQTSLWDFRTATQQIDTVLQQCILHSRPVYIQIPMDLVAFSVPAGQLQTPLSNADHNESMSRESDAVLQKILRRIYETKRPIIIADGECRPLGIVNDVQALVDTTGWPTWTTNFGKGLFNETRSNFHGIYKGDFSEQSVKEAIEGADLVLFFGPHLSSSNTYGFTTFSNFKSCIFIKGTKVELGSEVFHDVSASFVTSGLIRDIDLKKIAKYNPYPPLHRDSHLPLDTLAGNLGPIYQDKLWRSLANIIRPGDIVLGETGTAGYGVRDIHLPPHTRLFTPATWLSIGFMLPAAQGAALAQREMVAESKYHGLKQGQARAILFIGDGSFQMTAQELATIIRHNLDVVIFLINNDGYTIERCIHGREQEYNDISTWRYLQAPYFFGGSQETYTAACRTWAELNEVLGSEQLSFGRGLKMIEVFMGREDAPKGPLLRYLETQREKETCHEVDGGRNLRSDHSQDS</sequence>
<evidence type="ECO:0000259" key="13">
    <source>
        <dbReference type="Pfam" id="PF00205"/>
    </source>
</evidence>